<gene>
    <name evidence="3" type="ORF">C7N83_01190</name>
</gene>
<sequence length="95" mass="10227">MGTALRLTAKNQVTLKKEFLLHLGITAGDRIHVSKLPNGELRIRAEKKNTVSHKSFRDFAGCLGNPHDVHLSIDELNEAIADAGAAAGSEGLKLK</sequence>
<dbReference type="AlphaFoldDB" id="A0A2P7U2X4"/>
<feature type="domain" description="SpoVT-AbrB" evidence="2">
    <location>
        <begin position="2"/>
        <end position="48"/>
    </location>
</feature>
<dbReference type="RefSeq" id="WP_106740026.1">
    <property type="nucleotide sequence ID" value="NZ_PXYY01000004.1"/>
</dbReference>
<organism evidence="3 4">
    <name type="scientific">Neisseria iguanae</name>
    <dbReference type="NCBI Taxonomy" id="90242"/>
    <lineage>
        <taxon>Bacteria</taxon>
        <taxon>Pseudomonadati</taxon>
        <taxon>Pseudomonadota</taxon>
        <taxon>Betaproteobacteria</taxon>
        <taxon>Neisseriales</taxon>
        <taxon>Neisseriaceae</taxon>
        <taxon>Neisseria</taxon>
    </lineage>
</organism>
<evidence type="ECO:0000256" key="1">
    <source>
        <dbReference type="PROSITE-ProRule" id="PRU01076"/>
    </source>
</evidence>
<reference evidence="3 4" key="1">
    <citation type="submission" date="2018-03" db="EMBL/GenBank/DDBJ databases">
        <title>Neisseria weixii sp. nov., isolated from the intestinal contents of Tibetan Plateau pika (Ochotona curzoniae) in Yushu, Qinghai Province, China.</title>
        <authorList>
            <person name="Gui Z."/>
        </authorList>
    </citation>
    <scope>NUCLEOTIDE SEQUENCE [LARGE SCALE GENOMIC DNA]</scope>
    <source>
        <strain evidence="3 4">ATCC 51483</strain>
    </source>
</reference>
<comment type="caution">
    <text evidence="3">The sequence shown here is derived from an EMBL/GenBank/DDBJ whole genome shotgun (WGS) entry which is preliminary data.</text>
</comment>
<keyword evidence="1" id="KW-0238">DNA-binding</keyword>
<dbReference type="SMART" id="SM00966">
    <property type="entry name" value="SpoVT_AbrB"/>
    <property type="match status" value="1"/>
</dbReference>
<dbReference type="InterPro" id="IPR007159">
    <property type="entry name" value="SpoVT-AbrB_dom"/>
</dbReference>
<name>A0A2P7U2X4_9NEIS</name>
<keyword evidence="4" id="KW-1185">Reference proteome</keyword>
<dbReference type="OrthoDB" id="9811597at2"/>
<dbReference type="PROSITE" id="PS51740">
    <property type="entry name" value="SPOVT_ABRB"/>
    <property type="match status" value="1"/>
</dbReference>
<evidence type="ECO:0000259" key="2">
    <source>
        <dbReference type="PROSITE" id="PS51740"/>
    </source>
</evidence>
<protein>
    <submittedName>
        <fullName evidence="3">AbrB family transcriptional regulator</fullName>
    </submittedName>
</protein>
<dbReference type="EMBL" id="PXYY01000004">
    <property type="protein sequence ID" value="PSJ81322.1"/>
    <property type="molecule type" value="Genomic_DNA"/>
</dbReference>
<evidence type="ECO:0000313" key="3">
    <source>
        <dbReference type="EMBL" id="PSJ81322.1"/>
    </source>
</evidence>
<proteinExistence type="predicted"/>
<evidence type="ECO:0000313" key="4">
    <source>
        <dbReference type="Proteomes" id="UP000241868"/>
    </source>
</evidence>
<dbReference type="Proteomes" id="UP000241868">
    <property type="component" value="Unassembled WGS sequence"/>
</dbReference>
<accession>A0A2P7U2X4</accession>
<dbReference type="GO" id="GO:0003677">
    <property type="term" value="F:DNA binding"/>
    <property type="evidence" value="ECO:0007669"/>
    <property type="project" value="UniProtKB-UniRule"/>
</dbReference>